<feature type="domain" description="CAP-Gly" evidence="16">
    <location>
        <begin position="27"/>
        <end position="69"/>
    </location>
</feature>
<evidence type="ECO:0000313" key="18">
    <source>
        <dbReference type="Proteomes" id="UP000594262"/>
    </source>
</evidence>
<evidence type="ECO:0000256" key="13">
    <source>
        <dbReference type="ARBA" id="ARBA00023306"/>
    </source>
</evidence>
<dbReference type="PROSITE" id="PS00845">
    <property type="entry name" value="CAP_GLY_1"/>
    <property type="match status" value="1"/>
</dbReference>
<feature type="compositionally biased region" description="Polar residues" evidence="15">
    <location>
        <begin position="89"/>
        <end position="101"/>
    </location>
</feature>
<feature type="compositionally biased region" description="Basic and acidic residues" evidence="15">
    <location>
        <begin position="356"/>
        <end position="383"/>
    </location>
</feature>
<name>A0A7M5WT74_9CNID</name>
<evidence type="ECO:0000256" key="5">
    <source>
        <dbReference type="ARBA" id="ARBA00016574"/>
    </source>
</evidence>
<evidence type="ECO:0000256" key="3">
    <source>
        <dbReference type="ARBA" id="ARBA00004544"/>
    </source>
</evidence>
<keyword evidence="8" id="KW-0493">Microtubule</keyword>
<dbReference type="RefSeq" id="XP_066936705.1">
    <property type="nucleotide sequence ID" value="XM_067080604.1"/>
</dbReference>
<comment type="subcellular location">
    <subcellularLocation>
        <location evidence="3">Cytoplasm</location>
        <location evidence="3">Cell cortex</location>
    </subcellularLocation>
    <subcellularLocation>
        <location evidence="1">Cytoplasm</location>
        <location evidence="1">Cytoskeleton</location>
        <location evidence="1">Microtubule organizing center</location>
        <location evidence="1">Centrosome</location>
        <location evidence="1">Centriole</location>
    </subcellularLocation>
    <subcellularLocation>
        <location evidence="2">Cytoplasm</location>
        <location evidence="2">Cytoskeleton</location>
        <location evidence="2">Spindle</location>
    </subcellularLocation>
</comment>
<dbReference type="GO" id="GO:0005819">
    <property type="term" value="C:spindle"/>
    <property type="evidence" value="ECO:0007669"/>
    <property type="project" value="UniProtKB-SubCell"/>
</dbReference>
<dbReference type="Gene3D" id="2.30.30.190">
    <property type="entry name" value="CAP Gly-rich-like domain"/>
    <property type="match status" value="1"/>
</dbReference>
<evidence type="ECO:0000256" key="12">
    <source>
        <dbReference type="ARBA" id="ARBA00023212"/>
    </source>
</evidence>
<evidence type="ECO:0000256" key="10">
    <source>
        <dbReference type="ARBA" id="ARBA00023017"/>
    </source>
</evidence>
<dbReference type="Pfam" id="PF12455">
    <property type="entry name" value="Dynactin"/>
    <property type="match status" value="1"/>
</dbReference>
<evidence type="ECO:0000256" key="6">
    <source>
        <dbReference type="ARBA" id="ARBA00022490"/>
    </source>
</evidence>
<evidence type="ECO:0000256" key="11">
    <source>
        <dbReference type="ARBA" id="ARBA00023054"/>
    </source>
</evidence>
<evidence type="ECO:0000313" key="17">
    <source>
        <dbReference type="EnsemblMetazoa" id="CLYHEMP012777.2"/>
    </source>
</evidence>
<keyword evidence="11 14" id="KW-0175">Coiled coil</keyword>
<feature type="coiled-coil region" evidence="14">
    <location>
        <begin position="471"/>
        <end position="745"/>
    </location>
</feature>
<dbReference type="OrthoDB" id="2130750at2759"/>
<dbReference type="PROSITE" id="PS50245">
    <property type="entry name" value="CAP_GLY_2"/>
    <property type="match status" value="1"/>
</dbReference>
<dbReference type="GO" id="GO:0030286">
    <property type="term" value="C:dynein complex"/>
    <property type="evidence" value="ECO:0007669"/>
    <property type="project" value="UniProtKB-KW"/>
</dbReference>
<evidence type="ECO:0000256" key="2">
    <source>
        <dbReference type="ARBA" id="ARBA00004186"/>
    </source>
</evidence>
<evidence type="ECO:0000259" key="16">
    <source>
        <dbReference type="PROSITE" id="PS50245"/>
    </source>
</evidence>
<feature type="compositionally biased region" description="Low complexity" evidence="15">
    <location>
        <begin position="205"/>
        <end position="222"/>
    </location>
</feature>
<feature type="compositionally biased region" description="Low complexity" evidence="15">
    <location>
        <begin position="246"/>
        <end position="256"/>
    </location>
</feature>
<keyword evidence="6" id="KW-0963">Cytoplasm</keyword>
<comment type="similarity">
    <text evidence="4">Belongs to the dynactin 150 kDa subunit family.</text>
</comment>
<dbReference type="GO" id="GO:0051301">
    <property type="term" value="P:cell division"/>
    <property type="evidence" value="ECO:0007669"/>
    <property type="project" value="UniProtKB-KW"/>
</dbReference>
<reference evidence="17" key="1">
    <citation type="submission" date="2021-01" db="UniProtKB">
        <authorList>
            <consortium name="EnsemblMetazoa"/>
        </authorList>
    </citation>
    <scope>IDENTIFICATION</scope>
</reference>
<evidence type="ECO:0000256" key="4">
    <source>
        <dbReference type="ARBA" id="ARBA00011010"/>
    </source>
</evidence>
<organism evidence="17 18">
    <name type="scientific">Clytia hemisphaerica</name>
    <dbReference type="NCBI Taxonomy" id="252671"/>
    <lineage>
        <taxon>Eukaryota</taxon>
        <taxon>Metazoa</taxon>
        <taxon>Cnidaria</taxon>
        <taxon>Hydrozoa</taxon>
        <taxon>Hydroidolina</taxon>
        <taxon>Leptothecata</taxon>
        <taxon>Obeliida</taxon>
        <taxon>Clytiidae</taxon>
        <taxon>Clytia</taxon>
    </lineage>
</organism>
<feature type="region of interest" description="Disordered" evidence="15">
    <location>
        <begin position="84"/>
        <end position="408"/>
    </location>
</feature>
<keyword evidence="7" id="KW-0132">Cell division</keyword>
<dbReference type="InterPro" id="IPR022157">
    <property type="entry name" value="Dynactin"/>
</dbReference>
<accession>A0A7M5WT74</accession>
<dbReference type="Proteomes" id="UP000594262">
    <property type="component" value="Unplaced"/>
</dbReference>
<protein>
    <recommendedName>
        <fullName evidence="5">Dynactin subunit 1</fullName>
    </recommendedName>
</protein>
<keyword evidence="18" id="KW-1185">Reference proteome</keyword>
<feature type="compositionally biased region" description="Low complexity" evidence="15">
    <location>
        <begin position="272"/>
        <end position="282"/>
    </location>
</feature>
<evidence type="ECO:0000256" key="8">
    <source>
        <dbReference type="ARBA" id="ARBA00022701"/>
    </source>
</evidence>
<dbReference type="PANTHER" id="PTHR18916">
    <property type="entry name" value="DYNACTIN 1-RELATED MICROTUBULE-BINDING"/>
    <property type="match status" value="1"/>
</dbReference>
<evidence type="ECO:0000256" key="9">
    <source>
        <dbReference type="ARBA" id="ARBA00022776"/>
    </source>
</evidence>
<evidence type="ECO:0000256" key="15">
    <source>
        <dbReference type="SAM" id="MobiDB-lite"/>
    </source>
</evidence>
<keyword evidence="10" id="KW-0243">Dynein</keyword>
<dbReference type="EnsemblMetazoa" id="CLYHEMT012777.2">
    <property type="protein sequence ID" value="CLYHEMP012777.2"/>
    <property type="gene ID" value="CLYHEMG012777"/>
</dbReference>
<proteinExistence type="inferred from homology"/>
<dbReference type="SMART" id="SM01052">
    <property type="entry name" value="CAP_GLY"/>
    <property type="match status" value="1"/>
</dbReference>
<dbReference type="Pfam" id="PF01302">
    <property type="entry name" value="CAP_GLY"/>
    <property type="match status" value="1"/>
</dbReference>
<dbReference type="GeneID" id="136824613"/>
<dbReference type="InterPro" id="IPR036859">
    <property type="entry name" value="CAP-Gly_dom_sf"/>
</dbReference>
<keyword evidence="13" id="KW-0131">Cell cycle</keyword>
<dbReference type="GO" id="GO:0005874">
    <property type="term" value="C:microtubule"/>
    <property type="evidence" value="ECO:0007669"/>
    <property type="project" value="UniProtKB-KW"/>
</dbReference>
<dbReference type="InterPro" id="IPR000938">
    <property type="entry name" value="CAP-Gly_domain"/>
</dbReference>
<sequence length="1506" mass="166368">MAAFVPKNGMRVEVIGKGLIGTVSYVGMTAFAAGKWIGVALDEAKGKNDGSVQGKKYFECPPNHGIFVRQTQITELVDDPKVEEAIKSPRSSMIPPSTGASRISGLRKPGSSSGIPPKGASSPLPSKLAAPASSNPKPGNESGMKPPGSSLRQPSGLKAPSVSSPPPPAPSYNQALKQPSTNPSPSLKQPGLRKPSPTSPPPSKPASSLKKPSTSSPTPLKTESLKQPSVVKSELKTEPVSPPPSSKGIKPPNGSGLKAPGSGIKAPGGSGMKPPGGSKVSSPSPPPQSPSPRGIPARGGTISPPTSGLAKPKGGLQKPGSGLKAPATPSSKTGVQKPSGLQKPGLKGPATPAVKSEQKIKEEPVDQVEEPPKVIEKEPEKAEPPALVKPEVKEEPAEPEPQVPAVPPAHKVVAASEELLDLQRKLMEKEKSVVDLEEKLNVLKQKRIADLGKLKEVDKLKLQNEQFMEYKTKYQESMRDLQNQLRQAQNEAREAADKMSDESDVTELQEAVEMATLDKEMAEEKFESLTQEHDVLKDKFEETSLELEILKNEISEGGVESVQANAQTKQMEQQNIRLKEALLKLKDIAQNDKAELASVTKQNKELSQQVSTIGGERDKLQERLQEAIEQVDDLKEQVDMALGAEEMVEKLTDKNLDLEEKIEQLEESVQDLEALRELNIELEESHVQTEHDLREELDMADSKIRELERTVIANIEQTNDYQETIRKFRELVQQLQGRIKDLHEQSSDSLKIDDLDTTPVPEIDVKTKIAETKQHGRVIELELNKYYVREANKKIEMVNAFLPEHFTKRGADFDGICLLMLFERLEFKCKLLANQLHEKHNIGELVEAGQPLEGLEGDQASHGSLFAYHLINLQLVLSQFLRALNACDVNTFTIVSGQYPELAAHEKILDTYIDFLQNDRLDDTVSVEVLEKTVENFKNFYKLNLASAERDCTDFLSDSLCFFQHGADAVAIDVQRLKGLAKACDEGSVFLNLVQMVTLKNIEIKQLCRKIKRRMIQDSNTTLSYPVSVTQDLLDSMVEQMVLAKYVQDLASVLSLKAGQLQDEEVLLSGHLEESSQDCITMIYEKDGDPLEILSESFQKVLMCLSGIAIKLPEGEYDTEPEKKPTPPYLERAVTFKEELSSTTKLENKIDQKQYEVNEVKKSLKAKSEELSEANIRISLLEKRADNATKEATTKVEQMSKRLEGLQEEYLDKTRQSEKTMDALQHDVDELEVEKTDLKKKLEIYSKKSKLDYSALSQPSAAMASIVAPGKPGSTMASLAKAGVAGQSMVQVVLKDSPVFLAQLDAQKKSLQTLQKENWALKCQKMKSDLAKIPKPYMPKVLWRDGKFVPNPLLQETGKKGESEVNSKTVMKECTNLMTNVNNLVAFPKIVDITKGKKADGKNKPSANDQLTSHLNIMNTLIQQKDQLSKKVQKVIANELPGSSIESDLRTFYSPEYVRMKKENESPIHIATIRLPKRNDDVKPGIRKVTITTREFSHIHEMLTVS</sequence>
<keyword evidence="9" id="KW-0498">Mitosis</keyword>
<evidence type="ECO:0000256" key="1">
    <source>
        <dbReference type="ARBA" id="ARBA00004114"/>
    </source>
</evidence>
<evidence type="ECO:0000256" key="14">
    <source>
        <dbReference type="SAM" id="Coils"/>
    </source>
</evidence>
<evidence type="ECO:0000256" key="7">
    <source>
        <dbReference type="ARBA" id="ARBA00022618"/>
    </source>
</evidence>
<feature type="compositionally biased region" description="Polar residues" evidence="15">
    <location>
        <begin position="172"/>
        <end position="187"/>
    </location>
</feature>
<dbReference type="SUPFAM" id="SSF74924">
    <property type="entry name" value="Cap-Gly domain"/>
    <property type="match status" value="1"/>
</dbReference>
<dbReference type="GO" id="GO:0005814">
    <property type="term" value="C:centriole"/>
    <property type="evidence" value="ECO:0007669"/>
    <property type="project" value="UniProtKB-SubCell"/>
</dbReference>
<feature type="coiled-coil region" evidence="14">
    <location>
        <begin position="412"/>
        <end position="446"/>
    </location>
</feature>
<feature type="coiled-coil region" evidence="14">
    <location>
        <begin position="1150"/>
        <end position="1248"/>
    </location>
</feature>
<keyword evidence="12" id="KW-0206">Cytoskeleton</keyword>
<dbReference type="PANTHER" id="PTHR18916:SF6">
    <property type="entry name" value="DYNACTIN SUBUNIT 1"/>
    <property type="match status" value="1"/>
</dbReference>